<proteinExistence type="predicted"/>
<name>A0A2N3Y1L1_SACSN</name>
<protein>
    <submittedName>
        <fullName evidence="1">Uncharacterized protein</fullName>
    </submittedName>
</protein>
<dbReference type="AlphaFoldDB" id="A0A2N3Y1L1"/>
<organism evidence="1 2">
    <name type="scientific">Saccharopolyspora spinosa</name>
    <dbReference type="NCBI Taxonomy" id="60894"/>
    <lineage>
        <taxon>Bacteria</taxon>
        <taxon>Bacillati</taxon>
        <taxon>Actinomycetota</taxon>
        <taxon>Actinomycetes</taxon>
        <taxon>Pseudonocardiales</taxon>
        <taxon>Pseudonocardiaceae</taxon>
        <taxon>Saccharopolyspora</taxon>
    </lineage>
</organism>
<sequence length="114" mass="12877">MAHTVGNVTFVQRPVHPFPDPLAEPLQRLAREVRYRSQCEERQRKVHEPLPLPVRWRVAAVTEKYAPALRIAAMIGPVKNAEPPRTTIVPVAPHARAVHGCPRTGRLHSVRARH</sequence>
<dbReference type="EMBL" id="PJNB01000001">
    <property type="protein sequence ID" value="PKW16816.1"/>
    <property type="molecule type" value="Genomic_DNA"/>
</dbReference>
<accession>A0A2N3Y1L1</accession>
<keyword evidence="2" id="KW-1185">Reference proteome</keyword>
<evidence type="ECO:0000313" key="2">
    <source>
        <dbReference type="Proteomes" id="UP000233786"/>
    </source>
</evidence>
<reference evidence="1" key="1">
    <citation type="submission" date="2017-12" db="EMBL/GenBank/DDBJ databases">
        <title>Sequencing the genomes of 1000 Actinobacteria strains.</title>
        <authorList>
            <person name="Klenk H.-P."/>
        </authorList>
    </citation>
    <scope>NUCLEOTIDE SEQUENCE [LARGE SCALE GENOMIC DNA]</scope>
    <source>
        <strain evidence="1">DSM 44228</strain>
    </source>
</reference>
<comment type="caution">
    <text evidence="1">The sequence shown here is derived from an EMBL/GenBank/DDBJ whole genome shotgun (WGS) entry which is preliminary data.</text>
</comment>
<evidence type="ECO:0000313" key="1">
    <source>
        <dbReference type="EMBL" id="PKW16816.1"/>
    </source>
</evidence>
<dbReference type="Proteomes" id="UP000233786">
    <property type="component" value="Unassembled WGS sequence"/>
</dbReference>
<gene>
    <name evidence="1" type="ORF">A8926_4707</name>
</gene>